<proteinExistence type="predicted"/>
<evidence type="ECO:0000313" key="2">
    <source>
        <dbReference type="EMBL" id="CAD8963147.1"/>
    </source>
</evidence>
<feature type="region of interest" description="Disordered" evidence="1">
    <location>
        <begin position="1"/>
        <end position="57"/>
    </location>
</feature>
<gene>
    <name evidence="2" type="ORF">HAND00432_LOCUS16050</name>
</gene>
<feature type="compositionally biased region" description="Low complexity" evidence="1">
    <location>
        <begin position="1"/>
        <end position="12"/>
    </location>
</feature>
<dbReference type="AlphaFoldDB" id="A0A7S1E431"/>
<organism evidence="2">
    <name type="scientific">Hemiselmis andersenii</name>
    <name type="common">Cryptophyte alga</name>
    <dbReference type="NCBI Taxonomy" id="464988"/>
    <lineage>
        <taxon>Eukaryota</taxon>
        <taxon>Cryptophyceae</taxon>
        <taxon>Cryptomonadales</taxon>
        <taxon>Hemiselmidaceae</taxon>
        <taxon>Hemiselmis</taxon>
    </lineage>
</organism>
<name>A0A7S1E431_HEMAN</name>
<feature type="region of interest" description="Disordered" evidence="1">
    <location>
        <begin position="139"/>
        <end position="161"/>
    </location>
</feature>
<evidence type="ECO:0000256" key="1">
    <source>
        <dbReference type="SAM" id="MobiDB-lite"/>
    </source>
</evidence>
<dbReference type="EMBL" id="HBFX01026396">
    <property type="protein sequence ID" value="CAD8963147.1"/>
    <property type="molecule type" value="Transcribed_RNA"/>
</dbReference>
<reference evidence="2" key="1">
    <citation type="submission" date="2021-01" db="EMBL/GenBank/DDBJ databases">
        <authorList>
            <person name="Corre E."/>
            <person name="Pelletier E."/>
            <person name="Niang G."/>
            <person name="Scheremetjew M."/>
            <person name="Finn R."/>
            <person name="Kale V."/>
            <person name="Holt S."/>
            <person name="Cochrane G."/>
            <person name="Meng A."/>
            <person name="Brown T."/>
            <person name="Cohen L."/>
        </authorList>
    </citation>
    <scope>NUCLEOTIDE SEQUENCE</scope>
    <source>
        <strain evidence="2">CCMP644</strain>
    </source>
</reference>
<sequence>MSSASTSSAPSPSRRRRESEDQGDECPCGSSSRGEAGECWEAGARPPHATDVEDWDLPASQGKEIVIILITPDPSYGGVGKLQSSMEWMEGQERGHPVRMVSEVGFQPVVRPRKLGECDNYLAESEAASTDPHIIFQKNVPRGRGVEGKRRRPLHGQLCPS</sequence>
<protein>
    <submittedName>
        <fullName evidence="2">Uncharacterized protein</fullName>
    </submittedName>
</protein>
<accession>A0A7S1E431</accession>